<protein>
    <submittedName>
        <fullName evidence="1">Uncharacterized protein</fullName>
    </submittedName>
</protein>
<sequence>MYLIICILCIFHYRFVGLLDCWTRKITSHPHQKKIFKACLLSMTIVKISVKPHLAEYMIGKFWDESLQAVRLPDLDDLYITVYNLTSRRPINVPVDSGNLSIALPCRKDGKDPAYWNYLGVRAQRCIESKIEVRFWAEAHEYIDEQKHRYRIDYIVAIESFMLRYGITSISDEAIRKNYYRWLNKVRPRAEKRAYKKTRTKRID</sequence>
<dbReference type="EMBL" id="BK068110">
    <property type="protein sequence ID" value="DBA56175.1"/>
    <property type="molecule type" value="Genomic_DNA"/>
</dbReference>
<organism evidence="1">
    <name type="scientific">Porphyromonas phage phage029a_Kyudai3</name>
    <dbReference type="NCBI Taxonomy" id="3154119"/>
    <lineage>
        <taxon>Viruses</taxon>
        <taxon>Duplodnaviria</taxon>
        <taxon>Heunggongvirae</taxon>
        <taxon>Uroviricota</taxon>
        <taxon>Caudoviricetes</taxon>
        <taxon>Nixviridae</taxon>
        <taxon>Haasevirus</taxon>
        <taxon>Haasevirus pging00V</taxon>
    </lineage>
</organism>
<reference evidence="1" key="2">
    <citation type="submission" date="2024-05" db="EMBL/GenBank/DDBJ databases">
        <authorList>
            <person name="Matrishin C.B."/>
            <person name="Kauffman K.M."/>
        </authorList>
    </citation>
    <scope>NUCLEOTIDE SEQUENCE</scope>
</reference>
<accession>A0AAT9J9A6</accession>
<proteinExistence type="predicted"/>
<name>A0AAT9J9A6_9CAUD</name>
<reference evidence="1" key="1">
    <citation type="journal article" date="2023" name="Microbiome">
        <title>Phages are unrecognized players in the ecology of the oral pathogen Porphyromonas gingivalis.</title>
        <authorList>
            <person name="Matrishin C.B."/>
            <person name="Haase E.M."/>
            <person name="Dewhirst F.E."/>
            <person name="Mark Welch J.L."/>
            <person name="Miranda-Sanchez F."/>
            <person name="Chen T."/>
            <person name="MacFarland D.C."/>
            <person name="Kauffman K.M."/>
        </authorList>
    </citation>
    <scope>NUCLEOTIDE SEQUENCE</scope>
</reference>
<evidence type="ECO:0000313" key="1">
    <source>
        <dbReference type="EMBL" id="DBA56175.1"/>
    </source>
</evidence>